<dbReference type="CDD" id="cd16568">
    <property type="entry name" value="RING-HC_ScPSH1-like"/>
    <property type="match status" value="1"/>
</dbReference>
<keyword evidence="2 4" id="KW-0863">Zinc-finger</keyword>
<dbReference type="RefSeq" id="XP_040669415.1">
    <property type="nucleotide sequence ID" value="XM_040810326.1"/>
</dbReference>
<dbReference type="PANTHER" id="PTHR23327">
    <property type="entry name" value="RING FINGER PROTEIN 127"/>
    <property type="match status" value="1"/>
</dbReference>
<dbReference type="InterPro" id="IPR017907">
    <property type="entry name" value="Znf_RING_CS"/>
</dbReference>
<keyword evidence="1" id="KW-0479">Metal-binding</keyword>
<evidence type="ECO:0000256" key="5">
    <source>
        <dbReference type="SAM" id="MobiDB-lite"/>
    </source>
</evidence>
<dbReference type="PROSITE" id="PS00518">
    <property type="entry name" value="ZF_RING_1"/>
    <property type="match status" value="1"/>
</dbReference>
<dbReference type="SMART" id="SM00184">
    <property type="entry name" value="RING"/>
    <property type="match status" value="1"/>
</dbReference>
<feature type="compositionally biased region" description="Polar residues" evidence="5">
    <location>
        <begin position="423"/>
        <end position="456"/>
    </location>
</feature>
<gene>
    <name evidence="7" type="ORF">ASPVEDRAFT_30157</name>
</gene>
<sequence length="490" mass="53787">MSRATPPTCALTRSPAKTKGTTPQDASGLFHTLQAHVDDIRGLIQCGICIRPLYEPYTLACGHTFCYGCLTSWFSEGRHNKTCPDCRAPVKSQPAPAYLVRAVVQLFTSRAELLDKGETTDEHKTHQLEEAERIEADKKNLDPRQGGLFRGTFNKAGPPPAGPIIDLEDGVVRCPQCSWELDEEGCVNCGYRPDDDSMSGTDWRSDSDNSEMTDDPYEDIDEEIEDGFGEPPGFDWTEWYDGMPLGSLPADFRYVAHRDRNGYGLMPGMIPGAFPLEYPYGPSDLDSHGSHDSVHDEDDDEDEDEDEDMDSFIDDDEPTENYASDSDRSTVVGHPEYSRAELHAIFNNESPGSGYSTAHPSTYHLNEAPDSEDDEDSDTTDGSEAEGDDDDENENEDDDDEDDDDEPIRPAAAISRRRGPTYQIMSSSSPNGATTINGANLNSRPRAQPPVGSSASRAIFLDDDDDSEDQGPVAATRRARGRGNFGPSVS</sequence>
<dbReference type="EMBL" id="KV878130">
    <property type="protein sequence ID" value="OJJ03653.1"/>
    <property type="molecule type" value="Genomic_DNA"/>
</dbReference>
<evidence type="ECO:0000313" key="8">
    <source>
        <dbReference type="Proteomes" id="UP000184073"/>
    </source>
</evidence>
<feature type="region of interest" description="Disordered" evidence="5">
    <location>
        <begin position="192"/>
        <end position="214"/>
    </location>
</feature>
<dbReference type="InterPro" id="IPR013083">
    <property type="entry name" value="Znf_RING/FYVE/PHD"/>
</dbReference>
<evidence type="ECO:0000313" key="7">
    <source>
        <dbReference type="EMBL" id="OJJ03653.1"/>
    </source>
</evidence>
<reference evidence="8" key="1">
    <citation type="journal article" date="2017" name="Genome Biol.">
        <title>Comparative genomics reveals high biological diversity and specific adaptations in the industrially and medically important fungal genus Aspergillus.</title>
        <authorList>
            <person name="de Vries R.P."/>
            <person name="Riley R."/>
            <person name="Wiebenga A."/>
            <person name="Aguilar-Osorio G."/>
            <person name="Amillis S."/>
            <person name="Uchima C.A."/>
            <person name="Anderluh G."/>
            <person name="Asadollahi M."/>
            <person name="Askin M."/>
            <person name="Barry K."/>
            <person name="Battaglia E."/>
            <person name="Bayram O."/>
            <person name="Benocci T."/>
            <person name="Braus-Stromeyer S.A."/>
            <person name="Caldana C."/>
            <person name="Canovas D."/>
            <person name="Cerqueira G.C."/>
            <person name="Chen F."/>
            <person name="Chen W."/>
            <person name="Choi C."/>
            <person name="Clum A."/>
            <person name="Dos Santos R.A."/>
            <person name="Damasio A.R."/>
            <person name="Diallinas G."/>
            <person name="Emri T."/>
            <person name="Fekete E."/>
            <person name="Flipphi M."/>
            <person name="Freyberg S."/>
            <person name="Gallo A."/>
            <person name="Gournas C."/>
            <person name="Habgood R."/>
            <person name="Hainaut M."/>
            <person name="Harispe M.L."/>
            <person name="Henrissat B."/>
            <person name="Hilden K.S."/>
            <person name="Hope R."/>
            <person name="Hossain A."/>
            <person name="Karabika E."/>
            <person name="Karaffa L."/>
            <person name="Karanyi Z."/>
            <person name="Krasevec N."/>
            <person name="Kuo A."/>
            <person name="Kusch H."/>
            <person name="LaButti K."/>
            <person name="Lagendijk E.L."/>
            <person name="Lapidus A."/>
            <person name="Levasseur A."/>
            <person name="Lindquist E."/>
            <person name="Lipzen A."/>
            <person name="Logrieco A.F."/>
            <person name="MacCabe A."/>
            <person name="Maekelae M.R."/>
            <person name="Malavazi I."/>
            <person name="Melin P."/>
            <person name="Meyer V."/>
            <person name="Mielnichuk N."/>
            <person name="Miskei M."/>
            <person name="Molnar A.P."/>
            <person name="Mule G."/>
            <person name="Ngan C.Y."/>
            <person name="Orejas M."/>
            <person name="Orosz E."/>
            <person name="Ouedraogo J.P."/>
            <person name="Overkamp K.M."/>
            <person name="Park H.-S."/>
            <person name="Perrone G."/>
            <person name="Piumi F."/>
            <person name="Punt P.J."/>
            <person name="Ram A.F."/>
            <person name="Ramon A."/>
            <person name="Rauscher S."/>
            <person name="Record E."/>
            <person name="Riano-Pachon D.M."/>
            <person name="Robert V."/>
            <person name="Roehrig J."/>
            <person name="Ruller R."/>
            <person name="Salamov A."/>
            <person name="Salih N.S."/>
            <person name="Samson R.A."/>
            <person name="Sandor E."/>
            <person name="Sanguinetti M."/>
            <person name="Schuetze T."/>
            <person name="Sepcic K."/>
            <person name="Shelest E."/>
            <person name="Sherlock G."/>
            <person name="Sophianopoulou V."/>
            <person name="Squina F.M."/>
            <person name="Sun H."/>
            <person name="Susca A."/>
            <person name="Todd R.B."/>
            <person name="Tsang A."/>
            <person name="Unkles S.E."/>
            <person name="van de Wiele N."/>
            <person name="van Rossen-Uffink D."/>
            <person name="Oliveira J.V."/>
            <person name="Vesth T.C."/>
            <person name="Visser J."/>
            <person name="Yu J.-H."/>
            <person name="Zhou M."/>
            <person name="Andersen M.R."/>
            <person name="Archer D.B."/>
            <person name="Baker S.E."/>
            <person name="Benoit I."/>
            <person name="Brakhage A.A."/>
            <person name="Braus G.H."/>
            <person name="Fischer R."/>
            <person name="Frisvad J.C."/>
            <person name="Goldman G.H."/>
            <person name="Houbraken J."/>
            <person name="Oakley B."/>
            <person name="Pocsi I."/>
            <person name="Scazzocchio C."/>
            <person name="Seiboth B."/>
            <person name="vanKuyk P.A."/>
            <person name="Wortman J."/>
            <person name="Dyer P.S."/>
            <person name="Grigoriev I.V."/>
        </authorList>
    </citation>
    <scope>NUCLEOTIDE SEQUENCE [LARGE SCALE GENOMIC DNA]</scope>
    <source>
        <strain evidence="8">CBS 583.65</strain>
    </source>
</reference>
<evidence type="ECO:0000256" key="3">
    <source>
        <dbReference type="ARBA" id="ARBA00022833"/>
    </source>
</evidence>
<feature type="domain" description="RING-type" evidence="6">
    <location>
        <begin position="46"/>
        <end position="87"/>
    </location>
</feature>
<dbReference type="Pfam" id="PF00097">
    <property type="entry name" value="zf-C3HC4"/>
    <property type="match status" value="1"/>
</dbReference>
<name>A0A1L9PQ81_ASPVE</name>
<dbReference type="AlphaFoldDB" id="A0A1L9PQ81"/>
<evidence type="ECO:0000259" key="6">
    <source>
        <dbReference type="PROSITE" id="PS50089"/>
    </source>
</evidence>
<feature type="region of interest" description="Disordered" evidence="5">
    <location>
        <begin position="280"/>
        <end position="490"/>
    </location>
</feature>
<dbReference type="SUPFAM" id="SSF57850">
    <property type="entry name" value="RING/U-box"/>
    <property type="match status" value="1"/>
</dbReference>
<dbReference type="GO" id="GO:0008270">
    <property type="term" value="F:zinc ion binding"/>
    <property type="evidence" value="ECO:0007669"/>
    <property type="project" value="UniProtKB-KW"/>
</dbReference>
<dbReference type="InterPro" id="IPR001841">
    <property type="entry name" value="Znf_RING"/>
</dbReference>
<feature type="compositionally biased region" description="Acidic residues" evidence="5">
    <location>
        <begin position="295"/>
        <end position="319"/>
    </location>
</feature>
<feature type="compositionally biased region" description="Acidic residues" evidence="5">
    <location>
        <begin position="369"/>
        <end position="406"/>
    </location>
</feature>
<organism evidence="7 8">
    <name type="scientific">Aspergillus versicolor CBS 583.65</name>
    <dbReference type="NCBI Taxonomy" id="1036611"/>
    <lineage>
        <taxon>Eukaryota</taxon>
        <taxon>Fungi</taxon>
        <taxon>Dikarya</taxon>
        <taxon>Ascomycota</taxon>
        <taxon>Pezizomycotina</taxon>
        <taxon>Eurotiomycetes</taxon>
        <taxon>Eurotiomycetidae</taxon>
        <taxon>Eurotiales</taxon>
        <taxon>Aspergillaceae</taxon>
        <taxon>Aspergillus</taxon>
        <taxon>Aspergillus subgen. Nidulantes</taxon>
    </lineage>
</organism>
<keyword evidence="8" id="KW-1185">Reference proteome</keyword>
<protein>
    <recommendedName>
        <fullName evidence="6">RING-type domain-containing protein</fullName>
    </recommendedName>
</protein>
<feature type="compositionally biased region" description="Polar residues" evidence="5">
    <location>
        <begin position="347"/>
        <end position="364"/>
    </location>
</feature>
<feature type="region of interest" description="Disordered" evidence="5">
    <location>
        <begin position="1"/>
        <end position="25"/>
    </location>
</feature>
<evidence type="ECO:0000256" key="2">
    <source>
        <dbReference type="ARBA" id="ARBA00022771"/>
    </source>
</evidence>
<feature type="compositionally biased region" description="Basic and acidic residues" evidence="5">
    <location>
        <begin position="285"/>
        <end position="294"/>
    </location>
</feature>
<dbReference type="OrthoDB" id="6105938at2759"/>
<proteinExistence type="predicted"/>
<keyword evidence="3" id="KW-0862">Zinc</keyword>
<dbReference type="Gene3D" id="3.30.40.10">
    <property type="entry name" value="Zinc/RING finger domain, C3HC4 (zinc finger)"/>
    <property type="match status" value="1"/>
</dbReference>
<dbReference type="VEuPathDB" id="FungiDB:ASPVEDRAFT_30157"/>
<dbReference type="Proteomes" id="UP000184073">
    <property type="component" value="Unassembled WGS sequence"/>
</dbReference>
<dbReference type="STRING" id="1036611.A0A1L9PQ81"/>
<evidence type="ECO:0000256" key="4">
    <source>
        <dbReference type="PROSITE-ProRule" id="PRU00175"/>
    </source>
</evidence>
<accession>A0A1L9PQ81</accession>
<dbReference type="PROSITE" id="PS50089">
    <property type="entry name" value="ZF_RING_2"/>
    <property type="match status" value="1"/>
</dbReference>
<dbReference type="GeneID" id="63725837"/>
<dbReference type="InterPro" id="IPR018957">
    <property type="entry name" value="Znf_C3HC4_RING-type"/>
</dbReference>
<evidence type="ECO:0000256" key="1">
    <source>
        <dbReference type="ARBA" id="ARBA00022723"/>
    </source>
</evidence>